<dbReference type="HOGENOM" id="CLU_072993_1_4_11"/>
<evidence type="ECO:0000313" key="2">
    <source>
        <dbReference type="EMBL" id="AGW42593.1"/>
    </source>
</evidence>
<sequence length="90" mass="9941">MRRQRKTPTARGPQELFTGDVHFDIIAAGETPSRLRVNLVRFAPRARTAWHRHANGQTLHVTQGVALMQARGGEVIEVYPGETVVTAPGE</sequence>
<dbReference type="EMBL" id="CP006734">
    <property type="protein sequence ID" value="AGW42593.1"/>
    <property type="molecule type" value="Genomic_DNA"/>
</dbReference>
<dbReference type="KEGG" id="lxy:O159_26920"/>
<dbReference type="PANTHER" id="PTHR43698:SF1">
    <property type="entry name" value="BLL4564 PROTEIN"/>
    <property type="match status" value="1"/>
</dbReference>
<dbReference type="InterPro" id="IPR014710">
    <property type="entry name" value="RmlC-like_jellyroll"/>
</dbReference>
<dbReference type="PANTHER" id="PTHR43698">
    <property type="entry name" value="RIBD C-TERMINAL DOMAIN CONTAINING PROTEIN"/>
    <property type="match status" value="1"/>
</dbReference>
<dbReference type="Gene3D" id="2.60.120.10">
    <property type="entry name" value="Jelly Rolls"/>
    <property type="match status" value="1"/>
</dbReference>
<dbReference type="InterPro" id="IPR013096">
    <property type="entry name" value="Cupin_2"/>
</dbReference>
<keyword evidence="3" id="KW-1185">Reference proteome</keyword>
<proteinExistence type="predicted"/>
<name>U3PFZ9_LEIXC</name>
<dbReference type="RefSeq" id="WP_021756057.1">
    <property type="nucleotide sequence ID" value="NC_022438.1"/>
</dbReference>
<feature type="domain" description="Cupin type-2" evidence="1">
    <location>
        <begin position="39"/>
        <end position="89"/>
    </location>
</feature>
<protein>
    <recommendedName>
        <fullName evidence="1">Cupin type-2 domain-containing protein</fullName>
    </recommendedName>
</protein>
<dbReference type="STRING" id="1389489.O159_26920"/>
<dbReference type="eggNOG" id="COG1917">
    <property type="taxonomic scope" value="Bacteria"/>
</dbReference>
<evidence type="ECO:0000313" key="3">
    <source>
        <dbReference type="Proteomes" id="UP000016743"/>
    </source>
</evidence>
<gene>
    <name evidence="2" type="ORF">O159_26920</name>
</gene>
<evidence type="ECO:0000259" key="1">
    <source>
        <dbReference type="Pfam" id="PF07883"/>
    </source>
</evidence>
<dbReference type="Pfam" id="PF07883">
    <property type="entry name" value="Cupin_2"/>
    <property type="match status" value="1"/>
</dbReference>
<reference evidence="2 3" key="1">
    <citation type="journal article" date="2013" name="Genome Announc.">
        <title>Complete Genome Sequence of Leifsonia xyli subsp. cynodontis Strain DSM46306, a Gram-Positive Bacterial Pathogen of Grasses.</title>
        <authorList>
            <person name="Monteiro-Vitorello C.B."/>
            <person name="Zerillo M.M."/>
            <person name="Van Sluys M.A."/>
            <person name="Camargo L.E."/>
            <person name="Kitajima J.P."/>
        </authorList>
    </citation>
    <scope>NUCLEOTIDE SEQUENCE [LARGE SCALE GENOMIC DNA]</scope>
    <source>
        <strain evidence="2 3">DSM 46306</strain>
    </source>
</reference>
<accession>U3PFZ9</accession>
<dbReference type="Proteomes" id="UP000016743">
    <property type="component" value="Chromosome"/>
</dbReference>
<dbReference type="AlphaFoldDB" id="U3PFZ9"/>
<dbReference type="SUPFAM" id="SSF51182">
    <property type="entry name" value="RmlC-like cupins"/>
    <property type="match status" value="1"/>
</dbReference>
<dbReference type="PATRIC" id="fig|1389489.3.peg.2584"/>
<organism evidence="2 3">
    <name type="scientific">Leifsonia xyli subsp. cynodontis DSM 46306</name>
    <dbReference type="NCBI Taxonomy" id="1389489"/>
    <lineage>
        <taxon>Bacteria</taxon>
        <taxon>Bacillati</taxon>
        <taxon>Actinomycetota</taxon>
        <taxon>Actinomycetes</taxon>
        <taxon>Micrococcales</taxon>
        <taxon>Microbacteriaceae</taxon>
        <taxon>Leifsonia</taxon>
    </lineage>
</organism>
<dbReference type="InterPro" id="IPR011051">
    <property type="entry name" value="RmlC_Cupin_sf"/>
</dbReference>